<evidence type="ECO:0000256" key="3">
    <source>
        <dbReference type="ARBA" id="ARBA00022448"/>
    </source>
</evidence>
<evidence type="ECO:0000256" key="8">
    <source>
        <dbReference type="SAM" id="Phobius"/>
    </source>
</evidence>
<dbReference type="Pfam" id="PF01594">
    <property type="entry name" value="AI-2E_transport"/>
    <property type="match status" value="1"/>
</dbReference>
<evidence type="ECO:0000256" key="6">
    <source>
        <dbReference type="ARBA" id="ARBA00022989"/>
    </source>
</evidence>
<sequence length="410" mass="45668">MHRSASTSTLLVILIAAGALFLGFEIRTALSPLLLYLVLVFLMQPLRENPFVERLFWSITILFGAWVYSELSSLLTPFIIALVLAFLFEPVMNALLARKIPRLLSALLITFFGVGGIVLVVVLLSPEIAHQVTALGAIIPLLPRYLERFISWMFSFEIFSWLSLDVESVKQHITSSISQQLDNMGVLATNFTQTVLKSIPKVITTITTIILLPFLTFWFLNDFNRFSETVNRLLEKKPAAGIRKYVPMASEIFNQYIRGQLIVMLIEITIYSTIFSVIGINYSLLLGILSGSALWLPYIGISTAIATTSLVISLGGNPMEQFFWAGLTYLSVQALEILFLVPKIVGGKVQLNPIILFLSIFTFGYFFGITGILFSIPVSAFLVALVRTRLYPGSSPIIEEARENHNSSIP</sequence>
<keyword evidence="7 8" id="KW-0472">Membrane</keyword>
<keyword evidence="5 8" id="KW-0812">Transmembrane</keyword>
<feature type="transmembrane region" description="Helical" evidence="8">
    <location>
        <begin position="103"/>
        <end position="122"/>
    </location>
</feature>
<dbReference type="GO" id="GO:0055085">
    <property type="term" value="P:transmembrane transport"/>
    <property type="evidence" value="ECO:0007669"/>
    <property type="project" value="TreeGrafter"/>
</dbReference>
<dbReference type="PANTHER" id="PTHR21716">
    <property type="entry name" value="TRANSMEMBRANE PROTEIN"/>
    <property type="match status" value="1"/>
</dbReference>
<feature type="transmembrane region" description="Helical" evidence="8">
    <location>
        <begin position="353"/>
        <end position="386"/>
    </location>
</feature>
<accession>A0A831SM78</accession>
<dbReference type="InterPro" id="IPR002549">
    <property type="entry name" value="AI-2E-like"/>
</dbReference>
<dbReference type="PANTHER" id="PTHR21716:SF53">
    <property type="entry name" value="PERMEASE PERM-RELATED"/>
    <property type="match status" value="1"/>
</dbReference>
<comment type="caution">
    <text evidence="9">The sequence shown here is derived from an EMBL/GenBank/DDBJ whole genome shotgun (WGS) entry which is preliminary data.</text>
</comment>
<evidence type="ECO:0000256" key="1">
    <source>
        <dbReference type="ARBA" id="ARBA00004651"/>
    </source>
</evidence>
<keyword evidence="3" id="KW-0813">Transport</keyword>
<feature type="transmembrane region" description="Helical" evidence="8">
    <location>
        <begin position="294"/>
        <end position="316"/>
    </location>
</feature>
<keyword evidence="4" id="KW-1003">Cell membrane</keyword>
<evidence type="ECO:0000256" key="4">
    <source>
        <dbReference type="ARBA" id="ARBA00022475"/>
    </source>
</evidence>
<evidence type="ECO:0000256" key="7">
    <source>
        <dbReference type="ARBA" id="ARBA00023136"/>
    </source>
</evidence>
<feature type="transmembrane region" description="Helical" evidence="8">
    <location>
        <begin position="261"/>
        <end position="282"/>
    </location>
</feature>
<dbReference type="AlphaFoldDB" id="A0A831SM78"/>
<comment type="similarity">
    <text evidence="2">Belongs to the autoinducer-2 exporter (AI-2E) (TC 2.A.86) family.</text>
</comment>
<feature type="transmembrane region" description="Helical" evidence="8">
    <location>
        <begin position="202"/>
        <end position="220"/>
    </location>
</feature>
<evidence type="ECO:0000256" key="5">
    <source>
        <dbReference type="ARBA" id="ARBA00022692"/>
    </source>
</evidence>
<proteinExistence type="inferred from homology"/>
<reference evidence="9" key="1">
    <citation type="journal article" date="2020" name="mSystems">
        <title>Genome- and Community-Level Interaction Insights into Carbon Utilization and Element Cycling Functions of Hydrothermarchaeota in Hydrothermal Sediment.</title>
        <authorList>
            <person name="Zhou Z."/>
            <person name="Liu Y."/>
            <person name="Xu W."/>
            <person name="Pan J."/>
            <person name="Luo Z.H."/>
            <person name="Li M."/>
        </authorList>
    </citation>
    <scope>NUCLEOTIDE SEQUENCE [LARGE SCALE GENOMIC DNA]</scope>
    <source>
        <strain evidence="9">SpSt-1181</strain>
    </source>
</reference>
<evidence type="ECO:0000313" key="9">
    <source>
        <dbReference type="EMBL" id="HED30897.1"/>
    </source>
</evidence>
<dbReference type="EMBL" id="DSBW01000099">
    <property type="protein sequence ID" value="HED30897.1"/>
    <property type="molecule type" value="Genomic_DNA"/>
</dbReference>
<comment type="subcellular location">
    <subcellularLocation>
        <location evidence="1">Cell membrane</location>
        <topology evidence="1">Multi-pass membrane protein</topology>
    </subcellularLocation>
</comment>
<keyword evidence="6 8" id="KW-1133">Transmembrane helix</keyword>
<organism evidence="9">
    <name type="scientific">Prosthecochloris aestuarii</name>
    <dbReference type="NCBI Taxonomy" id="1102"/>
    <lineage>
        <taxon>Bacteria</taxon>
        <taxon>Pseudomonadati</taxon>
        <taxon>Chlorobiota</taxon>
        <taxon>Chlorobiia</taxon>
        <taxon>Chlorobiales</taxon>
        <taxon>Chlorobiaceae</taxon>
        <taxon>Prosthecochloris</taxon>
    </lineage>
</organism>
<name>A0A831SM78_PROAE</name>
<dbReference type="Proteomes" id="UP000886335">
    <property type="component" value="Unassembled WGS sequence"/>
</dbReference>
<protein>
    <submittedName>
        <fullName evidence="9">AI-2E family transporter</fullName>
    </submittedName>
</protein>
<feature type="transmembrane region" description="Helical" evidence="8">
    <location>
        <begin position="74"/>
        <end position="96"/>
    </location>
</feature>
<dbReference type="GO" id="GO:0005886">
    <property type="term" value="C:plasma membrane"/>
    <property type="evidence" value="ECO:0007669"/>
    <property type="project" value="UniProtKB-SubCell"/>
</dbReference>
<gene>
    <name evidence="9" type="ORF">ENN50_04275</name>
</gene>
<feature type="transmembrane region" description="Helical" evidence="8">
    <location>
        <begin position="322"/>
        <end position="341"/>
    </location>
</feature>
<feature type="transmembrane region" description="Helical" evidence="8">
    <location>
        <begin position="29"/>
        <end position="46"/>
    </location>
</feature>
<evidence type="ECO:0000256" key="2">
    <source>
        <dbReference type="ARBA" id="ARBA00009773"/>
    </source>
</evidence>